<dbReference type="KEGG" id="seme:MIZ01_0396"/>
<sequence>MLKKFRRIITRQSGSKVPSCASVWRGAAGVPGFGLCGAKC</sequence>
<dbReference type="AlphaFoldDB" id="A0AAN2BYD6"/>
<dbReference type="EMBL" id="AP023423">
    <property type="protein sequence ID" value="BCK86632.1"/>
    <property type="molecule type" value="Genomic_DNA"/>
</dbReference>
<protein>
    <submittedName>
        <fullName evidence="1">Uncharacterized protein</fullName>
    </submittedName>
</protein>
<gene>
    <name evidence="1" type="ORF">MIZ01_0396</name>
</gene>
<dbReference type="Proteomes" id="UP001320326">
    <property type="component" value="Chromosome"/>
</dbReference>
<name>A0AAN2BYD6_9PROT</name>
<evidence type="ECO:0000313" key="1">
    <source>
        <dbReference type="EMBL" id="BCK86632.1"/>
    </source>
</evidence>
<reference evidence="1 2" key="1">
    <citation type="journal article" date="2022" name="Int. J. Syst. Evol. Microbiol.">
        <title>&lt;i&gt;Sideroxyarcus emersonii&lt;/i&gt; gen. nov. sp. nov., a neutrophilic, microaerobic iron- and thiosulfate-oxidizing bacterium isolated from iron-rich wetland sediment.</title>
        <authorList>
            <person name="Kato S."/>
            <person name="Itoh T."/>
            <person name="Iino T."/>
            <person name="Ohkuma M."/>
        </authorList>
    </citation>
    <scope>NUCLEOTIDE SEQUENCE [LARGE SCALE GENOMIC DNA]</scope>
    <source>
        <strain evidence="1 2">MIZ01</strain>
    </source>
</reference>
<keyword evidence="2" id="KW-1185">Reference proteome</keyword>
<proteinExistence type="predicted"/>
<evidence type="ECO:0000313" key="2">
    <source>
        <dbReference type="Proteomes" id="UP001320326"/>
    </source>
</evidence>
<accession>A0AAN2BYD6</accession>
<organism evidence="1 2">
    <name type="scientific">Sideroxyarcus emersonii</name>
    <dbReference type="NCBI Taxonomy" id="2764705"/>
    <lineage>
        <taxon>Bacteria</taxon>
        <taxon>Pseudomonadati</taxon>
        <taxon>Pseudomonadota</taxon>
        <taxon>Betaproteobacteria</taxon>
        <taxon>Nitrosomonadales</taxon>
        <taxon>Gallionellaceae</taxon>
        <taxon>Sideroxyarcus</taxon>
    </lineage>
</organism>